<proteinExistence type="predicted"/>
<evidence type="ECO:0000313" key="2">
    <source>
        <dbReference type="Proteomes" id="UP001055057"/>
    </source>
</evidence>
<gene>
    <name evidence="1" type="ORF">MPOCJGCO_4877</name>
</gene>
<protein>
    <recommendedName>
        <fullName evidence="3">Zinc ribbon domain-containing protein</fullName>
    </recommendedName>
</protein>
<reference evidence="1" key="1">
    <citation type="journal article" date="2021" name="Front. Microbiol.">
        <title>Comprehensive Comparative Genomics and Phenotyping of Methylobacterium Species.</title>
        <authorList>
            <person name="Alessa O."/>
            <person name="Ogura Y."/>
            <person name="Fujitani Y."/>
            <person name="Takami H."/>
            <person name="Hayashi T."/>
            <person name="Sahin N."/>
            <person name="Tani A."/>
        </authorList>
    </citation>
    <scope>NUCLEOTIDE SEQUENCE</scope>
    <source>
        <strain evidence="1">DSM 23632</strain>
    </source>
</reference>
<dbReference type="InterPro" id="IPR027417">
    <property type="entry name" value="P-loop_NTPase"/>
</dbReference>
<keyword evidence="2" id="KW-1185">Reference proteome</keyword>
<dbReference type="EMBL" id="BPRB01000394">
    <property type="protein sequence ID" value="GJE62742.1"/>
    <property type="molecule type" value="Genomic_DNA"/>
</dbReference>
<dbReference type="Proteomes" id="UP001055057">
    <property type="component" value="Unassembled WGS sequence"/>
</dbReference>
<dbReference type="SUPFAM" id="SSF52540">
    <property type="entry name" value="P-loop containing nucleoside triphosphate hydrolases"/>
    <property type="match status" value="1"/>
</dbReference>
<comment type="caution">
    <text evidence="1">The sequence shown here is derived from an EMBL/GenBank/DDBJ whole genome shotgun (WGS) entry which is preliminary data.</text>
</comment>
<evidence type="ECO:0000313" key="1">
    <source>
        <dbReference type="EMBL" id="GJE62742.1"/>
    </source>
</evidence>
<reference evidence="1" key="2">
    <citation type="submission" date="2021-08" db="EMBL/GenBank/DDBJ databases">
        <authorList>
            <person name="Tani A."/>
            <person name="Ola A."/>
            <person name="Ogura Y."/>
            <person name="Katsura K."/>
            <person name="Hayashi T."/>
        </authorList>
    </citation>
    <scope>NUCLEOTIDE SEQUENCE</scope>
    <source>
        <strain evidence="1">DSM 23632</strain>
    </source>
</reference>
<sequence length="580" mass="65545">MSDSPAPDVNPYGTEFNEFSLDSDFVEQAEYIPEADFLAFSAEHPDEESIIRRLSTGGAKLLVGPRGCGKTTLMLKAYYRLLRSENSTTLPIYVNFKLSLKLEPLYVNTPNATFWFRQWLNLKIYEGLYKSIRENEIYDIPRAIISEREISRAIKILESGNLNEAKGASSYTIEELSDGIMRVLEANDLSRCVLLLDDAAHAFSPRQQEDFFEFFRQVKSREISPKAAIYPGITTNSPTFHVGHDAEQIDVWVRPDRSDYIGFMTALAEKRFRGELPSALANTTDALNFLAYASFGIPRSFLNMLRAVYQDHISAPQITSTLDRRKLLQAAQQGKESAHNVYDSLSNKLPAYRDFVNTGNLLYGQIIENLKNFNKTRNEDDQALEIGLKKPVPPEMEKVLSFFQYAGILMPAGVNSRGIKGTFELYMVHFGDLITENAIVGRRTKSITSFVRAFSAQTHQAWPRISPETLVKGSRYPELFRLSLPNCQQCGTERASQHAKFCQNCGAPLKTSSIYEELTNQDISVLPLSNRIITRIKRDSQIRTIKDILIDSNRTNLRGIAYIGPVRAARIASYAEEYVA</sequence>
<dbReference type="RefSeq" id="WP_238185379.1">
    <property type="nucleotide sequence ID" value="NZ_BPRB01000394.1"/>
</dbReference>
<organism evidence="1 2">
    <name type="scientific">Methylobacterium trifolii</name>
    <dbReference type="NCBI Taxonomy" id="1003092"/>
    <lineage>
        <taxon>Bacteria</taxon>
        <taxon>Pseudomonadati</taxon>
        <taxon>Pseudomonadota</taxon>
        <taxon>Alphaproteobacteria</taxon>
        <taxon>Hyphomicrobiales</taxon>
        <taxon>Methylobacteriaceae</taxon>
        <taxon>Methylobacterium</taxon>
    </lineage>
</organism>
<evidence type="ECO:0008006" key="3">
    <source>
        <dbReference type="Google" id="ProtNLM"/>
    </source>
</evidence>
<name>A0ABQ4U787_9HYPH</name>
<accession>A0ABQ4U787</accession>
<dbReference type="Gene3D" id="3.40.50.300">
    <property type="entry name" value="P-loop containing nucleotide triphosphate hydrolases"/>
    <property type="match status" value="1"/>
</dbReference>